<dbReference type="EMBL" id="JAUHGG010000003">
    <property type="protein sequence ID" value="MDS1821680.1"/>
    <property type="molecule type" value="Genomic_DNA"/>
</dbReference>
<gene>
    <name evidence="1" type="ORF">QX249_13560</name>
</gene>
<name>A0AAW8Q1Y1_VIBPH</name>
<comment type="caution">
    <text evidence="1">The sequence shown here is derived from an EMBL/GenBank/DDBJ whole genome shotgun (WGS) entry which is preliminary data.</text>
</comment>
<organism evidence="1 2">
    <name type="scientific">Vibrio parahaemolyticus</name>
    <dbReference type="NCBI Taxonomy" id="670"/>
    <lineage>
        <taxon>Bacteria</taxon>
        <taxon>Pseudomonadati</taxon>
        <taxon>Pseudomonadota</taxon>
        <taxon>Gammaproteobacteria</taxon>
        <taxon>Vibrionales</taxon>
        <taxon>Vibrionaceae</taxon>
        <taxon>Vibrio</taxon>
    </lineage>
</organism>
<protein>
    <submittedName>
        <fullName evidence="1">Uncharacterized protein</fullName>
    </submittedName>
</protein>
<dbReference type="AlphaFoldDB" id="A0AAW8Q1Y1"/>
<evidence type="ECO:0000313" key="2">
    <source>
        <dbReference type="Proteomes" id="UP001253193"/>
    </source>
</evidence>
<dbReference type="Proteomes" id="UP001253193">
    <property type="component" value="Unassembled WGS sequence"/>
</dbReference>
<proteinExistence type="predicted"/>
<sequence length="207" mass="23336">MMSSILKDLWECDLSIQQIHSLDLVANSPLLPNSFSSFFYDYSNEALESLGIEWDSEYRLSDADDLKDFIRDKKLTGFVALFRCGYPTDFEFVKDTTDAEMKSCSISSYRFHEIVVAAPTVEQCAQKAIEAQKVFFNEVRLNAFQRQESNRGTLDKIDAIKESGHVAYLCSNCCDMLGISYFASAENSVGRKACSSCEDNSTDLHIT</sequence>
<evidence type="ECO:0000313" key="1">
    <source>
        <dbReference type="EMBL" id="MDS1821680.1"/>
    </source>
</evidence>
<accession>A0AAW8Q1Y1</accession>
<reference evidence="1" key="1">
    <citation type="submission" date="2023-06" db="EMBL/GenBank/DDBJ databases">
        <title>Genomic Diversity of Vibrio spp. and Metagenomic Analysis of Pathogens in Florida Gulf Coastal Waters Following Hurricane Ian.</title>
        <authorList>
            <person name="Brumfield K.D."/>
        </authorList>
    </citation>
    <scope>NUCLEOTIDE SEQUENCE</scope>
    <source>
        <strain evidence="1">WBS2B-138</strain>
    </source>
</reference>
<dbReference type="RefSeq" id="WP_311020595.1">
    <property type="nucleotide sequence ID" value="NZ_JAUHGG010000003.1"/>
</dbReference>